<evidence type="ECO:0000313" key="1">
    <source>
        <dbReference type="EMBL" id="MBA5779501.1"/>
    </source>
</evidence>
<proteinExistence type="predicted"/>
<dbReference type="RefSeq" id="WP_182168331.1">
    <property type="nucleotide sequence ID" value="NZ_JACFXV010000068.1"/>
</dbReference>
<organism evidence="1 2">
    <name type="scientific">Stappia albiluteola</name>
    <dbReference type="NCBI Taxonomy" id="2758565"/>
    <lineage>
        <taxon>Bacteria</taxon>
        <taxon>Pseudomonadati</taxon>
        <taxon>Pseudomonadota</taxon>
        <taxon>Alphaproteobacteria</taxon>
        <taxon>Hyphomicrobiales</taxon>
        <taxon>Stappiaceae</taxon>
        <taxon>Stappia</taxon>
    </lineage>
</organism>
<dbReference type="Proteomes" id="UP000541109">
    <property type="component" value="Unassembled WGS sequence"/>
</dbReference>
<reference evidence="1 2" key="1">
    <citation type="submission" date="2020-07" db="EMBL/GenBank/DDBJ databases">
        <title>Stappia sp., F7233, whole genome shotgun sequencing project.</title>
        <authorList>
            <person name="Jiang S."/>
            <person name="Liu Z.W."/>
            <person name="Du Z.J."/>
        </authorList>
    </citation>
    <scope>NUCLEOTIDE SEQUENCE [LARGE SCALE GENOMIC DNA]</scope>
    <source>
        <strain evidence="1 2">F7233</strain>
    </source>
</reference>
<dbReference type="AlphaFoldDB" id="A0A839AID7"/>
<name>A0A839AID7_9HYPH</name>
<comment type="caution">
    <text evidence="1">The sequence shown here is derived from an EMBL/GenBank/DDBJ whole genome shotgun (WGS) entry which is preliminary data.</text>
</comment>
<evidence type="ECO:0008006" key="3">
    <source>
        <dbReference type="Google" id="ProtNLM"/>
    </source>
</evidence>
<evidence type="ECO:0000313" key="2">
    <source>
        <dbReference type="Proteomes" id="UP000541109"/>
    </source>
</evidence>
<dbReference type="EMBL" id="JACFXV010000068">
    <property type="protein sequence ID" value="MBA5779501.1"/>
    <property type="molecule type" value="Genomic_DNA"/>
</dbReference>
<keyword evidence="2" id="KW-1185">Reference proteome</keyword>
<accession>A0A839AID7</accession>
<protein>
    <recommendedName>
        <fullName evidence="3">DUF2163 domain-containing protein</fullName>
    </recommendedName>
</protein>
<sequence length="195" mass="21556">MQELEAPIKSAIDAGRVIRRDAILFDLAEGLFGFWWGEGPLMWNGIRFEGTGSLLKVDTISTSADGSPTEVNVSMSAIPNSDLTPDVLASIEQYTYHQRPARIYSFLFSPETGLMLGTAPKVLLSGKIDGMPHEDRPGAEYTVTARIVSRSDEYRATGYAKRSVETQTAMNGGMTDKFYDHAARASQWQLKWGRT</sequence>
<gene>
    <name evidence="1" type="ORF">H2509_20415</name>
</gene>